<proteinExistence type="predicted"/>
<feature type="compositionally biased region" description="Basic and acidic residues" evidence="1">
    <location>
        <begin position="136"/>
        <end position="145"/>
    </location>
</feature>
<organism evidence="2 3">
    <name type="scientific">Dendrothele bispora (strain CBS 962.96)</name>
    <dbReference type="NCBI Taxonomy" id="1314807"/>
    <lineage>
        <taxon>Eukaryota</taxon>
        <taxon>Fungi</taxon>
        <taxon>Dikarya</taxon>
        <taxon>Basidiomycota</taxon>
        <taxon>Agaricomycotina</taxon>
        <taxon>Agaricomycetes</taxon>
        <taxon>Agaricomycetidae</taxon>
        <taxon>Agaricales</taxon>
        <taxon>Agaricales incertae sedis</taxon>
        <taxon>Dendrothele</taxon>
    </lineage>
</organism>
<name>A0A4V4HG29_DENBC</name>
<gene>
    <name evidence="2" type="ORF">K435DRAFT_857840</name>
</gene>
<reference evidence="2 3" key="1">
    <citation type="journal article" date="2019" name="Nat. Ecol. Evol.">
        <title>Megaphylogeny resolves global patterns of mushroom evolution.</title>
        <authorList>
            <person name="Varga T."/>
            <person name="Krizsan K."/>
            <person name="Foldi C."/>
            <person name="Dima B."/>
            <person name="Sanchez-Garcia M."/>
            <person name="Sanchez-Ramirez S."/>
            <person name="Szollosi G.J."/>
            <person name="Szarkandi J.G."/>
            <person name="Papp V."/>
            <person name="Albert L."/>
            <person name="Andreopoulos W."/>
            <person name="Angelini C."/>
            <person name="Antonin V."/>
            <person name="Barry K.W."/>
            <person name="Bougher N.L."/>
            <person name="Buchanan P."/>
            <person name="Buyck B."/>
            <person name="Bense V."/>
            <person name="Catcheside P."/>
            <person name="Chovatia M."/>
            <person name="Cooper J."/>
            <person name="Damon W."/>
            <person name="Desjardin D."/>
            <person name="Finy P."/>
            <person name="Geml J."/>
            <person name="Haridas S."/>
            <person name="Hughes K."/>
            <person name="Justo A."/>
            <person name="Karasinski D."/>
            <person name="Kautmanova I."/>
            <person name="Kiss B."/>
            <person name="Kocsube S."/>
            <person name="Kotiranta H."/>
            <person name="LaButti K.M."/>
            <person name="Lechner B.E."/>
            <person name="Liimatainen K."/>
            <person name="Lipzen A."/>
            <person name="Lukacs Z."/>
            <person name="Mihaltcheva S."/>
            <person name="Morgado L.N."/>
            <person name="Niskanen T."/>
            <person name="Noordeloos M.E."/>
            <person name="Ohm R.A."/>
            <person name="Ortiz-Santana B."/>
            <person name="Ovrebo C."/>
            <person name="Racz N."/>
            <person name="Riley R."/>
            <person name="Savchenko A."/>
            <person name="Shiryaev A."/>
            <person name="Soop K."/>
            <person name="Spirin V."/>
            <person name="Szebenyi C."/>
            <person name="Tomsovsky M."/>
            <person name="Tulloss R.E."/>
            <person name="Uehling J."/>
            <person name="Grigoriev I.V."/>
            <person name="Vagvolgyi C."/>
            <person name="Papp T."/>
            <person name="Martin F.M."/>
            <person name="Miettinen O."/>
            <person name="Hibbett D.S."/>
            <person name="Nagy L.G."/>
        </authorList>
    </citation>
    <scope>NUCLEOTIDE SEQUENCE [LARGE SCALE GENOMIC DNA]</scope>
    <source>
        <strain evidence="2 3">CBS 962.96</strain>
    </source>
</reference>
<evidence type="ECO:0000313" key="3">
    <source>
        <dbReference type="Proteomes" id="UP000297245"/>
    </source>
</evidence>
<feature type="region of interest" description="Disordered" evidence="1">
    <location>
        <begin position="113"/>
        <end position="165"/>
    </location>
</feature>
<feature type="compositionally biased region" description="Low complexity" evidence="1">
    <location>
        <begin position="40"/>
        <end position="50"/>
    </location>
</feature>
<dbReference type="AlphaFoldDB" id="A0A4V4HG29"/>
<keyword evidence="3" id="KW-1185">Reference proteome</keyword>
<sequence>MYDYFMASGKGYLLNPRSTPDYDPSLNPHLNSSERCNRTLPSSLLHSSASPPGPLQPRTLGSSPPRHQPETLSGHSTLQSHSNPLNATFPQPGSLVDSPQHQLEFPGHAASLQHQPTSLQCRPESLGPFSPLQRLGTHDPSEAAARRSSQPPELREVVEANQVESSSSEVVQAVSDLKKCLLQNAERDRAQREEDVNQIVTCLQEQTEEIKRLTDVLETQNGE</sequence>
<evidence type="ECO:0000256" key="1">
    <source>
        <dbReference type="SAM" id="MobiDB-lite"/>
    </source>
</evidence>
<evidence type="ECO:0000313" key="2">
    <source>
        <dbReference type="EMBL" id="THU97225.1"/>
    </source>
</evidence>
<protein>
    <submittedName>
        <fullName evidence="2">Uncharacterized protein</fullName>
    </submittedName>
</protein>
<feature type="region of interest" description="Disordered" evidence="1">
    <location>
        <begin position="13"/>
        <end position="101"/>
    </location>
</feature>
<accession>A0A4V4HG29</accession>
<dbReference type="EMBL" id="ML179160">
    <property type="protein sequence ID" value="THU97225.1"/>
    <property type="molecule type" value="Genomic_DNA"/>
</dbReference>
<feature type="compositionally biased region" description="Polar residues" evidence="1">
    <location>
        <begin position="70"/>
        <end position="101"/>
    </location>
</feature>
<dbReference type="Proteomes" id="UP000297245">
    <property type="component" value="Unassembled WGS sequence"/>
</dbReference>